<feature type="domain" description="BHLH" evidence="6">
    <location>
        <begin position="41"/>
        <end position="110"/>
    </location>
</feature>
<organism evidence="7 8">
    <name type="scientific">Centaurea solstitialis</name>
    <name type="common">yellow star-thistle</name>
    <dbReference type="NCBI Taxonomy" id="347529"/>
    <lineage>
        <taxon>Eukaryota</taxon>
        <taxon>Viridiplantae</taxon>
        <taxon>Streptophyta</taxon>
        <taxon>Embryophyta</taxon>
        <taxon>Tracheophyta</taxon>
        <taxon>Spermatophyta</taxon>
        <taxon>Magnoliopsida</taxon>
        <taxon>eudicotyledons</taxon>
        <taxon>Gunneridae</taxon>
        <taxon>Pentapetalae</taxon>
        <taxon>asterids</taxon>
        <taxon>campanulids</taxon>
        <taxon>Asterales</taxon>
        <taxon>Asteraceae</taxon>
        <taxon>Carduoideae</taxon>
        <taxon>Cardueae</taxon>
        <taxon>Centaureinae</taxon>
        <taxon>Centaurea</taxon>
    </lineage>
</organism>
<dbReference type="PANTHER" id="PTHR45855:SF23">
    <property type="entry name" value="TRANSCRIPTION FACTOR MEE8-RELATED"/>
    <property type="match status" value="1"/>
</dbReference>
<dbReference type="Proteomes" id="UP001172457">
    <property type="component" value="Chromosome 5"/>
</dbReference>
<reference evidence="7" key="1">
    <citation type="submission" date="2023-03" db="EMBL/GenBank/DDBJ databases">
        <title>Chromosome-scale reference genome and RAD-based genetic map of yellow starthistle (Centaurea solstitialis) reveal putative structural variation and QTLs associated with invader traits.</title>
        <authorList>
            <person name="Reatini B."/>
            <person name="Cang F.A."/>
            <person name="Jiang Q."/>
            <person name="Mckibben M.T.W."/>
            <person name="Barker M.S."/>
            <person name="Rieseberg L.H."/>
            <person name="Dlugosch K.M."/>
        </authorList>
    </citation>
    <scope>NUCLEOTIDE SEQUENCE</scope>
    <source>
        <strain evidence="7">CAN-66</strain>
        <tissue evidence="7">Leaf</tissue>
    </source>
</reference>
<name>A0AA38SVW7_9ASTR</name>
<dbReference type="PROSITE" id="PS50888">
    <property type="entry name" value="BHLH"/>
    <property type="match status" value="1"/>
</dbReference>
<protein>
    <recommendedName>
        <fullName evidence="6">BHLH domain-containing protein</fullName>
    </recommendedName>
</protein>
<accession>A0AA38SVW7</accession>
<sequence>MVVCGSDWWVVVVNGGSDGVKFATCSIICRRKYKGGVIVAPADTSSTSYQDTRMNRVTDKIRALRALVPNCNKVMPLGLSRNQATSEFYFVFVRDQASILDDAIEYIKFLQMLVQMMQPMGVDFMPQRPYMSLTRQLSLQVPNLAPHTFIPLSIAMQYGIPQFGSYFPTNNVIVLPSFSQFPQLAMDMRARPFPLGQTRSIIRPPLELWFPPQGSQFGNSSTRPFSHTTIHKTLSQAESTDFLGQLLCRVLVTTSQVIIEDHGLSLISVYDLSTSITRKLHISNHDFRPTLATKFSRLSIEKNYNNYRQIRAEEYPNIPLGTVTLNDVELWEHSVGGLHKGRIFGFGTTLDPRYATSGDSVASSSWSSHREEDWDALKEEVRQERIMKLKLDEQLRQEREAQLMLEEKYQSSRQRSQAQRIISDVEEVADDKVMTARDLKMDFSDSYLTTTCLTLNREFALVTR</sequence>
<keyword evidence="5" id="KW-0539">Nucleus</keyword>
<comment type="subcellular location">
    <subcellularLocation>
        <location evidence="1">Nucleus</location>
    </subcellularLocation>
</comment>
<dbReference type="InterPro" id="IPR031066">
    <property type="entry name" value="bHLH_ALC-like_plant"/>
</dbReference>
<dbReference type="AlphaFoldDB" id="A0AA38SVW7"/>
<keyword evidence="2" id="KW-0805">Transcription regulation</keyword>
<keyword evidence="3" id="KW-0238">DNA-binding</keyword>
<dbReference type="EMBL" id="JARYMX010000005">
    <property type="protein sequence ID" value="KAJ9548934.1"/>
    <property type="molecule type" value="Genomic_DNA"/>
</dbReference>
<evidence type="ECO:0000256" key="1">
    <source>
        <dbReference type="ARBA" id="ARBA00004123"/>
    </source>
</evidence>
<dbReference type="GO" id="GO:0003677">
    <property type="term" value="F:DNA binding"/>
    <property type="evidence" value="ECO:0007669"/>
    <property type="project" value="UniProtKB-KW"/>
</dbReference>
<keyword evidence="4" id="KW-0804">Transcription</keyword>
<proteinExistence type="predicted"/>
<dbReference type="InterPro" id="IPR045239">
    <property type="entry name" value="bHLH95_bHLH"/>
</dbReference>
<evidence type="ECO:0000256" key="2">
    <source>
        <dbReference type="ARBA" id="ARBA00023015"/>
    </source>
</evidence>
<evidence type="ECO:0000259" key="6">
    <source>
        <dbReference type="PROSITE" id="PS50888"/>
    </source>
</evidence>
<evidence type="ECO:0000313" key="7">
    <source>
        <dbReference type="EMBL" id="KAJ9548934.1"/>
    </source>
</evidence>
<evidence type="ECO:0000256" key="5">
    <source>
        <dbReference type="ARBA" id="ARBA00023242"/>
    </source>
</evidence>
<dbReference type="InterPro" id="IPR011598">
    <property type="entry name" value="bHLH_dom"/>
</dbReference>
<dbReference type="CDD" id="cd22249">
    <property type="entry name" value="UDM1_RNF168_RNF169-like"/>
    <property type="match status" value="1"/>
</dbReference>
<dbReference type="CDD" id="cd11393">
    <property type="entry name" value="bHLH_AtbHLH_like"/>
    <property type="match status" value="1"/>
</dbReference>
<gene>
    <name evidence="7" type="ORF">OSB04_021477</name>
</gene>
<dbReference type="PANTHER" id="PTHR45855">
    <property type="entry name" value="TRANSCRIPTION FACTOR PIF1-RELATED"/>
    <property type="match status" value="1"/>
</dbReference>
<dbReference type="GO" id="GO:0046983">
    <property type="term" value="F:protein dimerization activity"/>
    <property type="evidence" value="ECO:0007669"/>
    <property type="project" value="InterPro"/>
</dbReference>
<evidence type="ECO:0000256" key="4">
    <source>
        <dbReference type="ARBA" id="ARBA00023163"/>
    </source>
</evidence>
<dbReference type="SUPFAM" id="SSF47459">
    <property type="entry name" value="HLH, helix-loop-helix DNA-binding domain"/>
    <property type="match status" value="1"/>
</dbReference>
<dbReference type="GO" id="GO:0005634">
    <property type="term" value="C:nucleus"/>
    <property type="evidence" value="ECO:0007669"/>
    <property type="project" value="UniProtKB-SubCell"/>
</dbReference>
<dbReference type="Gene3D" id="4.10.280.10">
    <property type="entry name" value="Helix-loop-helix DNA-binding domain"/>
    <property type="match status" value="1"/>
</dbReference>
<keyword evidence="8" id="KW-1185">Reference proteome</keyword>
<evidence type="ECO:0000313" key="8">
    <source>
        <dbReference type="Proteomes" id="UP001172457"/>
    </source>
</evidence>
<evidence type="ECO:0000256" key="3">
    <source>
        <dbReference type="ARBA" id="ARBA00023125"/>
    </source>
</evidence>
<comment type="caution">
    <text evidence="7">The sequence shown here is derived from an EMBL/GenBank/DDBJ whole genome shotgun (WGS) entry which is preliminary data.</text>
</comment>
<dbReference type="InterPro" id="IPR036638">
    <property type="entry name" value="HLH_DNA-bd_sf"/>
</dbReference>